<dbReference type="PANTHER" id="PTHR14094:SF9">
    <property type="entry name" value="SIGNAL RECOGNITION PARTICLE SUBUNIT SRP72"/>
    <property type="match status" value="1"/>
</dbReference>
<dbReference type="Gene3D" id="1.25.40.10">
    <property type="entry name" value="Tetratricopeptide repeat domain"/>
    <property type="match status" value="2"/>
</dbReference>
<evidence type="ECO:0000259" key="13">
    <source>
        <dbReference type="Pfam" id="PF08492"/>
    </source>
</evidence>
<keyword evidence="10" id="KW-0687">Ribonucleoprotein</keyword>
<feature type="coiled-coil region" evidence="11">
    <location>
        <begin position="191"/>
        <end position="218"/>
    </location>
</feature>
<evidence type="ECO:0000256" key="3">
    <source>
        <dbReference type="ARBA" id="ARBA00007676"/>
    </source>
</evidence>
<comment type="subcellular location">
    <subcellularLocation>
        <location evidence="2">Cytoplasm</location>
    </subcellularLocation>
    <subcellularLocation>
        <location evidence="1">Endoplasmic reticulum</location>
    </subcellularLocation>
</comment>
<evidence type="ECO:0000256" key="9">
    <source>
        <dbReference type="ARBA" id="ARBA00023135"/>
    </source>
</evidence>
<evidence type="ECO:0000256" key="6">
    <source>
        <dbReference type="ARBA" id="ARBA00022737"/>
    </source>
</evidence>
<evidence type="ECO:0000256" key="1">
    <source>
        <dbReference type="ARBA" id="ARBA00004240"/>
    </source>
</evidence>
<dbReference type="InterPro" id="IPR018704">
    <property type="entry name" value="SecYEG/CpoB_TPR"/>
</dbReference>
<accession>T2MIF8</accession>
<dbReference type="GO" id="GO:0008312">
    <property type="term" value="F:7S RNA binding"/>
    <property type="evidence" value="ECO:0007669"/>
    <property type="project" value="InterPro"/>
</dbReference>
<feature type="region of interest" description="Disordered" evidence="12">
    <location>
        <begin position="550"/>
        <end position="679"/>
    </location>
</feature>
<feature type="compositionally biased region" description="Basic residues" evidence="12">
    <location>
        <begin position="562"/>
        <end position="573"/>
    </location>
</feature>
<evidence type="ECO:0000256" key="11">
    <source>
        <dbReference type="SAM" id="Coils"/>
    </source>
</evidence>
<gene>
    <name evidence="15" type="primary">SRP72</name>
</gene>
<feature type="domain" description="Ancillary SecYEG translocon subunit/Cell division coordinator CpoB TPR" evidence="14">
    <location>
        <begin position="323"/>
        <end position="450"/>
    </location>
</feature>
<keyword evidence="11" id="KW-0175">Coiled coil</keyword>
<organism evidence="15">
    <name type="scientific">Hydra vulgaris</name>
    <name type="common">Hydra</name>
    <name type="synonym">Hydra attenuata</name>
    <dbReference type="NCBI Taxonomy" id="6087"/>
    <lineage>
        <taxon>Eukaryota</taxon>
        <taxon>Metazoa</taxon>
        <taxon>Cnidaria</taxon>
        <taxon>Hydrozoa</taxon>
        <taxon>Hydroidolina</taxon>
        <taxon>Anthoathecata</taxon>
        <taxon>Aplanulata</taxon>
        <taxon>Hydridae</taxon>
        <taxon>Hydra</taxon>
    </lineage>
</organism>
<evidence type="ECO:0000256" key="7">
    <source>
        <dbReference type="ARBA" id="ARBA00022803"/>
    </source>
</evidence>
<dbReference type="Pfam" id="PF09976">
    <property type="entry name" value="TPR_21"/>
    <property type="match status" value="1"/>
</dbReference>
<dbReference type="Pfam" id="PF17004">
    <property type="entry name" value="SRP_TPR_like"/>
    <property type="match status" value="1"/>
</dbReference>
<keyword evidence="6" id="KW-0677">Repeat</keyword>
<keyword evidence="9" id="KW-0733">Signal recognition particle</keyword>
<dbReference type="SUPFAM" id="SSF48452">
    <property type="entry name" value="TPR-like"/>
    <property type="match status" value="1"/>
</dbReference>
<dbReference type="InterPro" id="IPR031545">
    <property type="entry name" value="SRP72_TPR-like"/>
</dbReference>
<evidence type="ECO:0000256" key="12">
    <source>
        <dbReference type="SAM" id="MobiDB-lite"/>
    </source>
</evidence>
<keyword evidence="7" id="KW-0802">TPR repeat</keyword>
<dbReference type="InterPro" id="IPR013699">
    <property type="entry name" value="Signal_recog_part_SRP72_RNA-bd"/>
</dbReference>
<feature type="non-terminal residue" evidence="15">
    <location>
        <position position="1"/>
    </location>
</feature>
<proteinExistence type="evidence at transcript level"/>
<evidence type="ECO:0000256" key="8">
    <source>
        <dbReference type="ARBA" id="ARBA00022824"/>
    </source>
</evidence>
<dbReference type="OrthoDB" id="5421607at2759"/>
<evidence type="ECO:0000256" key="2">
    <source>
        <dbReference type="ARBA" id="ARBA00004496"/>
    </source>
</evidence>
<dbReference type="GO" id="GO:0006614">
    <property type="term" value="P:SRP-dependent cotranslational protein targeting to membrane"/>
    <property type="evidence" value="ECO:0007669"/>
    <property type="project" value="InterPro"/>
</dbReference>
<dbReference type="InterPro" id="IPR011990">
    <property type="entry name" value="TPR-like_helical_dom_sf"/>
</dbReference>
<keyword evidence="8" id="KW-0256">Endoplasmic reticulum</keyword>
<dbReference type="FunFam" id="1.25.40.10:FF:000062">
    <property type="entry name" value="Signal recognition particle subunit SRP72"/>
    <property type="match status" value="1"/>
</dbReference>
<dbReference type="GO" id="GO:0043022">
    <property type="term" value="F:ribosome binding"/>
    <property type="evidence" value="ECO:0007669"/>
    <property type="project" value="TreeGrafter"/>
</dbReference>
<name>T2MIF8_HYDVU</name>
<dbReference type="PANTHER" id="PTHR14094">
    <property type="entry name" value="SIGNAL RECOGNITION PARTICLE 72"/>
    <property type="match status" value="1"/>
</dbReference>
<evidence type="ECO:0000256" key="10">
    <source>
        <dbReference type="ARBA" id="ARBA00023274"/>
    </source>
</evidence>
<dbReference type="GO" id="GO:0005783">
    <property type="term" value="C:endoplasmic reticulum"/>
    <property type="evidence" value="ECO:0007669"/>
    <property type="project" value="UniProtKB-SubCell"/>
</dbReference>
<sequence>KEINHHINKMAAKQELNIPQLFTDVTKNFRDGDFVQAQKICNKILKAFPNDIDAIKCKIVCLIQQSFFQEAHDVIVSAEKKQLLSMPFEKSYCLYRLNRLQEAKLILSGIGNLGLKEKELLAQVEYRLESYSSCLDLYINVIKNSADEFGNEREANMAAVIAASKMWKNEDLGHSQIRLDTYELCYNYGCLLIAQGNLNKAEQVLKNAEAICRKSLEADEEITEEEIEEDLGVIRAQLGYIYQLEGKTTEALSAYNSVMKGKQTDMTLSAVVSNNIISIHKERDLFDSKKRLKSVSCDDLQNKLTKCQLRTLEITKCLLYMHTNQMDKCRKCIEQLKTTLALPGYEDKTVLLEAAIFLKDKNLEQAHEHLKSALFSGLKSNDIILTLAQLYLSKGKTEEALNVLQELKEIKFSPAVVSLCVGLYCSIGNRKKAIEYLDEAVKFGKQNQNILKKVHLLAFMRENSNLKLADGDIKSAVEILEDLRKEDPGEVSTLAKIVAAYSKIDLKRAKQYSVDLPDLPQRKDISVDTLEMTDQIGSFRFSKKTVKPTLEEGEVKDEVSIKRKRRKRKKGKLPKNYDPEIDPDPERWLPKWERSTFKHKKAKKGANTVGKGTQGSVAPDQPVSPKANPVSSPKVSSPKPGSSSSVVPPRQQKPSAKSGKGKKKKGKDGNVIPNNRNFY</sequence>
<dbReference type="GO" id="GO:0005786">
    <property type="term" value="C:signal recognition particle, endoplasmic reticulum targeting"/>
    <property type="evidence" value="ECO:0007669"/>
    <property type="project" value="UniProtKB-KW"/>
</dbReference>
<comment type="similarity">
    <text evidence="3">Belongs to the SRP72 family.</text>
</comment>
<reference evidence="15" key="1">
    <citation type="journal article" date="2013" name="Genome Biol. Evol.">
        <title>Punctuated emergences of genetic and phenotypic innovations in eumetazoan, bilaterian, euteleostome, and hominidae ancestors.</title>
        <authorList>
            <person name="Wenger Y."/>
            <person name="Galliot B."/>
        </authorList>
    </citation>
    <scope>NUCLEOTIDE SEQUENCE</scope>
    <source>
        <tissue evidence="15">Whole animals</tissue>
    </source>
</reference>
<evidence type="ECO:0000313" key="15">
    <source>
        <dbReference type="EMBL" id="CDG71715.1"/>
    </source>
</evidence>
<dbReference type="InterPro" id="IPR019734">
    <property type="entry name" value="TPR_rpt"/>
</dbReference>
<dbReference type="InterPro" id="IPR026270">
    <property type="entry name" value="SRP72"/>
</dbReference>
<feature type="domain" description="Signal recognition particle SRP72 subunit RNA-binding" evidence="13">
    <location>
        <begin position="550"/>
        <end position="598"/>
    </location>
</feature>
<dbReference type="Pfam" id="PF13181">
    <property type="entry name" value="TPR_8"/>
    <property type="match status" value="1"/>
</dbReference>
<dbReference type="PIRSF" id="PIRSF038922">
    <property type="entry name" value="SRP72"/>
    <property type="match status" value="1"/>
</dbReference>
<protein>
    <recommendedName>
        <fullName evidence="4">Signal recognition particle subunit SRP72</fullName>
    </recommendedName>
</protein>
<dbReference type="Pfam" id="PF08492">
    <property type="entry name" value="SRP72"/>
    <property type="match status" value="1"/>
</dbReference>
<evidence type="ECO:0000256" key="5">
    <source>
        <dbReference type="ARBA" id="ARBA00022490"/>
    </source>
</evidence>
<feature type="compositionally biased region" description="Low complexity" evidence="12">
    <location>
        <begin position="623"/>
        <end position="658"/>
    </location>
</feature>
<evidence type="ECO:0000259" key="14">
    <source>
        <dbReference type="Pfam" id="PF09976"/>
    </source>
</evidence>
<feature type="compositionally biased region" description="Basic and acidic residues" evidence="12">
    <location>
        <begin position="584"/>
        <end position="596"/>
    </location>
</feature>
<dbReference type="EMBL" id="HAAD01005483">
    <property type="protein sequence ID" value="CDG71715.1"/>
    <property type="molecule type" value="mRNA"/>
</dbReference>
<keyword evidence="5" id="KW-0963">Cytoplasm</keyword>
<dbReference type="AlphaFoldDB" id="T2MIF8"/>
<evidence type="ECO:0000256" key="4">
    <source>
        <dbReference type="ARBA" id="ARBA00018350"/>
    </source>
</evidence>